<proteinExistence type="inferred from homology"/>
<dbReference type="EMBL" id="OX465084">
    <property type="protein sequence ID" value="CAI9298699.1"/>
    <property type="molecule type" value="Genomic_DNA"/>
</dbReference>
<evidence type="ECO:0000256" key="1">
    <source>
        <dbReference type="ARBA" id="ARBA00006568"/>
    </source>
</evidence>
<evidence type="ECO:0000313" key="5">
    <source>
        <dbReference type="Proteomes" id="UP001177003"/>
    </source>
</evidence>
<feature type="domain" description="Jacalin-type lectin" evidence="3">
    <location>
        <begin position="85"/>
        <end position="236"/>
    </location>
</feature>
<evidence type="ECO:0000259" key="3">
    <source>
        <dbReference type="PROSITE" id="PS51752"/>
    </source>
</evidence>
<name>A0AA35ZUT0_LACSI</name>
<dbReference type="InterPro" id="IPR001229">
    <property type="entry name" value="Jacalin-like_lectin_dom"/>
</dbReference>
<feature type="domain" description="Jacalin-type lectin" evidence="3">
    <location>
        <begin position="240"/>
        <end position="390"/>
    </location>
</feature>
<dbReference type="PANTHER" id="PTHR46506">
    <property type="entry name" value="OS05G0143600 PROTEIN"/>
    <property type="match status" value="1"/>
</dbReference>
<comment type="similarity">
    <text evidence="1">Belongs to the jacalin lectin family.</text>
</comment>
<reference evidence="4" key="1">
    <citation type="submission" date="2023-04" db="EMBL/GenBank/DDBJ databases">
        <authorList>
            <person name="Vijverberg K."/>
            <person name="Xiong W."/>
            <person name="Schranz E."/>
        </authorList>
    </citation>
    <scope>NUCLEOTIDE SEQUENCE</scope>
</reference>
<dbReference type="PROSITE" id="PS51752">
    <property type="entry name" value="JACALIN_LECTIN"/>
    <property type="match status" value="2"/>
</dbReference>
<protein>
    <recommendedName>
        <fullName evidence="3">Jacalin-type lectin domain-containing protein</fullName>
    </recommendedName>
</protein>
<sequence length="392" mass="42747">MKMGTNWMSAPRSSTLFLKGLGEFLDVESKNNANSSGDIKCPCVKCVNNVWLTRDTLTEHIVCNGIMNGYDELIAQATTQVHKEVAKVGIWGKKSKGSPQNHWSFRLDNNHKLKKITIDHGVLIYSLMLTFEDSKGCLHDSEKAGGWNGGDQIHEVTFDPDEEIVGINGTVDVSTGVYSGYTIIASLSFITNKRTHGPFGQTTGTPFTVPWNKGSFAGFYGLAGYYIDGIGVYLKASQDTARVGLWGTESSTGPQYRWSFCLEKNHKLTKITIDHGDMISSLVFTSEDCLGSVHVSNKAGGYNDGSTISEVNLAWDEEIIEICGTFGVSSRAYAGKTISSLSFVTNKRSHGPFGRATGTCFSVPWQKGSFAGFYGIASYYIDGIGVYLRATE</sequence>
<gene>
    <name evidence="4" type="ORF">LSALG_LOCUS37446</name>
</gene>
<keyword evidence="5" id="KW-1185">Reference proteome</keyword>
<evidence type="ECO:0000256" key="2">
    <source>
        <dbReference type="ARBA" id="ARBA00022734"/>
    </source>
</evidence>
<dbReference type="AlphaFoldDB" id="A0AA35ZUT0"/>
<dbReference type="Proteomes" id="UP001177003">
    <property type="component" value="Chromosome 8"/>
</dbReference>
<dbReference type="InterPro" id="IPR033734">
    <property type="entry name" value="Jacalin-like_lectin_dom_plant"/>
</dbReference>
<accession>A0AA35ZUT0</accession>
<dbReference type="GO" id="GO:0030246">
    <property type="term" value="F:carbohydrate binding"/>
    <property type="evidence" value="ECO:0007669"/>
    <property type="project" value="UniProtKB-KW"/>
</dbReference>
<evidence type="ECO:0000313" key="4">
    <source>
        <dbReference type="EMBL" id="CAI9298699.1"/>
    </source>
</evidence>
<keyword evidence="2" id="KW-0430">Lectin</keyword>
<dbReference type="CDD" id="cd09612">
    <property type="entry name" value="Jacalin"/>
    <property type="match status" value="2"/>
</dbReference>
<organism evidence="4 5">
    <name type="scientific">Lactuca saligna</name>
    <name type="common">Willowleaf lettuce</name>
    <dbReference type="NCBI Taxonomy" id="75948"/>
    <lineage>
        <taxon>Eukaryota</taxon>
        <taxon>Viridiplantae</taxon>
        <taxon>Streptophyta</taxon>
        <taxon>Embryophyta</taxon>
        <taxon>Tracheophyta</taxon>
        <taxon>Spermatophyta</taxon>
        <taxon>Magnoliopsida</taxon>
        <taxon>eudicotyledons</taxon>
        <taxon>Gunneridae</taxon>
        <taxon>Pentapetalae</taxon>
        <taxon>asterids</taxon>
        <taxon>campanulids</taxon>
        <taxon>Asterales</taxon>
        <taxon>Asteraceae</taxon>
        <taxon>Cichorioideae</taxon>
        <taxon>Cichorieae</taxon>
        <taxon>Lactucinae</taxon>
        <taxon>Lactuca</taxon>
    </lineage>
</organism>
<dbReference type="InterPro" id="IPR036404">
    <property type="entry name" value="Jacalin-like_lectin_dom_sf"/>
</dbReference>
<dbReference type="Gene3D" id="2.100.10.30">
    <property type="entry name" value="Jacalin-like lectin domain"/>
    <property type="match status" value="2"/>
</dbReference>
<dbReference type="Pfam" id="PF13963">
    <property type="entry name" value="Transpos_assoc"/>
    <property type="match status" value="1"/>
</dbReference>
<dbReference type="Pfam" id="PF01419">
    <property type="entry name" value="Jacalin"/>
    <property type="match status" value="2"/>
</dbReference>
<dbReference type="SMART" id="SM00915">
    <property type="entry name" value="Jacalin"/>
    <property type="match status" value="2"/>
</dbReference>
<dbReference type="InterPro" id="IPR029480">
    <property type="entry name" value="Transpos_assoc"/>
</dbReference>
<dbReference type="SUPFAM" id="SSF51101">
    <property type="entry name" value="Mannose-binding lectins"/>
    <property type="match status" value="2"/>
</dbReference>